<name>A0A848LM69_9BACT</name>
<evidence type="ECO:0000256" key="1">
    <source>
        <dbReference type="ARBA" id="ARBA00022670"/>
    </source>
</evidence>
<dbReference type="GO" id="GO:0006508">
    <property type="term" value="P:proteolysis"/>
    <property type="evidence" value="ECO:0007669"/>
    <property type="project" value="UniProtKB-KW"/>
</dbReference>
<dbReference type="GO" id="GO:0046872">
    <property type="term" value="F:metal ion binding"/>
    <property type="evidence" value="ECO:0007669"/>
    <property type="project" value="UniProtKB-KW"/>
</dbReference>
<keyword evidence="8" id="KW-1185">Reference proteome</keyword>
<evidence type="ECO:0000256" key="5">
    <source>
        <dbReference type="ARBA" id="ARBA00023049"/>
    </source>
</evidence>
<comment type="caution">
    <text evidence="7">The sequence shown here is derived from an EMBL/GenBank/DDBJ whole genome shotgun (WGS) entry which is preliminary data.</text>
</comment>
<keyword evidence="1" id="KW-0645">Protease</keyword>
<evidence type="ECO:0000256" key="2">
    <source>
        <dbReference type="ARBA" id="ARBA00022723"/>
    </source>
</evidence>
<evidence type="ECO:0000313" key="8">
    <source>
        <dbReference type="Proteomes" id="UP000518300"/>
    </source>
</evidence>
<dbReference type="EMBL" id="JABBJJ010000153">
    <property type="protein sequence ID" value="NMO18772.1"/>
    <property type="molecule type" value="Genomic_DNA"/>
</dbReference>
<dbReference type="Gene3D" id="3.40.140.10">
    <property type="entry name" value="Cytidine Deaminase, domain 2"/>
    <property type="match status" value="1"/>
</dbReference>
<dbReference type="Pfam" id="PF14464">
    <property type="entry name" value="Prok-JAB"/>
    <property type="match status" value="1"/>
</dbReference>
<reference evidence="7 8" key="1">
    <citation type="submission" date="2020-04" db="EMBL/GenBank/DDBJ databases">
        <title>Draft genome of Pyxidicoccus fallax type strain.</title>
        <authorList>
            <person name="Whitworth D.E."/>
        </authorList>
    </citation>
    <scope>NUCLEOTIDE SEQUENCE [LARGE SCALE GENOMIC DNA]</scope>
    <source>
        <strain evidence="7 8">DSM 14698</strain>
    </source>
</reference>
<evidence type="ECO:0000256" key="4">
    <source>
        <dbReference type="ARBA" id="ARBA00022833"/>
    </source>
</evidence>
<evidence type="ECO:0000259" key="6">
    <source>
        <dbReference type="Pfam" id="PF14464"/>
    </source>
</evidence>
<gene>
    <name evidence="7" type="ORF">HG543_28480</name>
</gene>
<organism evidence="7 8">
    <name type="scientific">Pyxidicoccus fallax</name>
    <dbReference type="NCBI Taxonomy" id="394095"/>
    <lineage>
        <taxon>Bacteria</taxon>
        <taxon>Pseudomonadati</taxon>
        <taxon>Myxococcota</taxon>
        <taxon>Myxococcia</taxon>
        <taxon>Myxococcales</taxon>
        <taxon>Cystobacterineae</taxon>
        <taxon>Myxococcaceae</taxon>
        <taxon>Pyxidicoccus</taxon>
    </lineage>
</organism>
<dbReference type="InterPro" id="IPR028090">
    <property type="entry name" value="JAB_dom_prok"/>
</dbReference>
<keyword evidence="5" id="KW-0482">Metalloprotease</keyword>
<proteinExistence type="predicted"/>
<sequence length="168" mass="18783">MDGTRVKLDPAALSQMLAFRQTRTCHPEAGGVLLGRYIVGCRDVVVDEVTIPMAGDWRLPFFFRRSHSRHQQVIDARWAASRGTCQYLGEWHTHPEPIPGPSSTDIADWRRRLRTDRFDGDSLLFIIVGIREVRVWEGSRGDRAFTLLQPAGGTELARGDSRGGGSVP</sequence>
<evidence type="ECO:0000256" key="3">
    <source>
        <dbReference type="ARBA" id="ARBA00022801"/>
    </source>
</evidence>
<feature type="domain" description="JAB" evidence="6">
    <location>
        <begin position="17"/>
        <end position="136"/>
    </location>
</feature>
<dbReference type="AlphaFoldDB" id="A0A848LM69"/>
<accession>A0A848LM69</accession>
<keyword evidence="4" id="KW-0862">Zinc</keyword>
<keyword evidence="3" id="KW-0378">Hydrolase</keyword>
<keyword evidence="2" id="KW-0479">Metal-binding</keyword>
<dbReference type="SUPFAM" id="SSF102712">
    <property type="entry name" value="JAB1/MPN domain"/>
    <property type="match status" value="1"/>
</dbReference>
<dbReference type="Proteomes" id="UP000518300">
    <property type="component" value="Unassembled WGS sequence"/>
</dbReference>
<dbReference type="GO" id="GO:0008237">
    <property type="term" value="F:metallopeptidase activity"/>
    <property type="evidence" value="ECO:0007669"/>
    <property type="project" value="UniProtKB-KW"/>
</dbReference>
<evidence type="ECO:0000313" key="7">
    <source>
        <dbReference type="EMBL" id="NMO18772.1"/>
    </source>
</evidence>
<protein>
    <recommendedName>
        <fullName evidence="6">JAB domain-containing protein</fullName>
    </recommendedName>
</protein>